<protein>
    <submittedName>
        <fullName evidence="1">Uncharacterized protein</fullName>
    </submittedName>
</protein>
<sequence length="84" mass="9597">MHASFQSDLPLEADDLHLLQRFLEAWCAENGADIRSEEANQVAVGLISWYQSGVSDRTQLRHMFMNDHALPERIDALLKELAFL</sequence>
<organism evidence="1 2">
    <name type="scientific">Pararhizobium capsulatum DSM 1112</name>
    <dbReference type="NCBI Taxonomy" id="1121113"/>
    <lineage>
        <taxon>Bacteria</taxon>
        <taxon>Pseudomonadati</taxon>
        <taxon>Pseudomonadota</taxon>
        <taxon>Alphaproteobacteria</taxon>
        <taxon>Hyphomicrobiales</taxon>
        <taxon>Rhizobiaceae</taxon>
        <taxon>Rhizobium/Agrobacterium group</taxon>
        <taxon>Pararhizobium</taxon>
    </lineage>
</organism>
<dbReference type="EMBL" id="JAUSVF010000002">
    <property type="protein sequence ID" value="MDQ0322589.1"/>
    <property type="molecule type" value="Genomic_DNA"/>
</dbReference>
<proteinExistence type="predicted"/>
<gene>
    <name evidence="1" type="ORF">QO002_004795</name>
</gene>
<keyword evidence="2" id="KW-1185">Reference proteome</keyword>
<dbReference type="Proteomes" id="UP001230207">
    <property type="component" value="Unassembled WGS sequence"/>
</dbReference>
<comment type="caution">
    <text evidence="1">The sequence shown here is derived from an EMBL/GenBank/DDBJ whole genome shotgun (WGS) entry which is preliminary data.</text>
</comment>
<accession>A0ABU0BWG2</accession>
<evidence type="ECO:0000313" key="2">
    <source>
        <dbReference type="Proteomes" id="UP001230207"/>
    </source>
</evidence>
<evidence type="ECO:0000313" key="1">
    <source>
        <dbReference type="EMBL" id="MDQ0322589.1"/>
    </source>
</evidence>
<reference evidence="1 2" key="1">
    <citation type="submission" date="2023-07" db="EMBL/GenBank/DDBJ databases">
        <title>Genomic Encyclopedia of Type Strains, Phase IV (KMG-IV): sequencing the most valuable type-strain genomes for metagenomic binning, comparative biology and taxonomic classification.</title>
        <authorList>
            <person name="Goeker M."/>
        </authorList>
    </citation>
    <scope>NUCLEOTIDE SEQUENCE [LARGE SCALE GENOMIC DNA]</scope>
    <source>
        <strain evidence="1 2">DSM 1112</strain>
    </source>
</reference>
<name>A0ABU0BWG2_9HYPH</name>
<dbReference type="RefSeq" id="WP_307234347.1">
    <property type="nucleotide sequence ID" value="NZ_JAUSVF010000002.1"/>
</dbReference>